<dbReference type="EMBL" id="STFF01000010">
    <property type="protein sequence ID" value="THU32979.1"/>
    <property type="molecule type" value="Genomic_DNA"/>
</dbReference>
<name>A0A4S8HFS9_9BACT</name>
<proteinExistence type="predicted"/>
<protein>
    <submittedName>
        <fullName evidence="1">DsbA family protein</fullName>
    </submittedName>
</protein>
<dbReference type="Gene3D" id="3.40.30.10">
    <property type="entry name" value="Glutaredoxin"/>
    <property type="match status" value="1"/>
</dbReference>
<gene>
    <name evidence="1" type="ORF">FAM09_26405</name>
</gene>
<sequence>MKNQNVKPNRAKVEKTINQACNTSAGRQGKDEDLNIVYFTDPLCCWSWAMNRQLAQLKTAWNGTIHWRYCMGGLLPAWNKYIDSLNCISRPAQMGPVWMQASQISGLPIPHKIWVDNPPASSYPACIAVKCAMLQSPALGELYFHYVQEAIMVHSLNIAQYEVLQQVAEQVAAAMASFDLVRFYDDMKNGNGLEAFRKDIQEVKYRSIQRFPALLIQRAGQQSILITGYKPADLLISIIKNPG</sequence>
<dbReference type="AlphaFoldDB" id="A0A4S8HFS9"/>
<dbReference type="CDD" id="cd03025">
    <property type="entry name" value="DsbA_FrnE_like"/>
    <property type="match status" value="1"/>
</dbReference>
<keyword evidence="2" id="KW-1185">Reference proteome</keyword>
<comment type="caution">
    <text evidence="1">The sequence shown here is derived from an EMBL/GenBank/DDBJ whole genome shotgun (WGS) entry which is preliminary data.</text>
</comment>
<dbReference type="OrthoDB" id="9813770at2"/>
<dbReference type="InterPro" id="IPR036249">
    <property type="entry name" value="Thioredoxin-like_sf"/>
</dbReference>
<dbReference type="Gene3D" id="1.10.472.60">
    <property type="entry name" value="putative protein disulfide isomerase domain"/>
    <property type="match status" value="1"/>
</dbReference>
<reference evidence="1 2" key="1">
    <citation type="submission" date="2019-04" db="EMBL/GenBank/DDBJ databases">
        <title>Niastella caeni sp. nov., isolated from activated sludge.</title>
        <authorList>
            <person name="Sheng M."/>
        </authorList>
    </citation>
    <scope>NUCLEOTIDE SEQUENCE [LARGE SCALE GENOMIC DNA]</scope>
    <source>
        <strain evidence="1 2">HX-2-15</strain>
    </source>
</reference>
<organism evidence="1 2">
    <name type="scientific">Niastella caeni</name>
    <dbReference type="NCBI Taxonomy" id="2569763"/>
    <lineage>
        <taxon>Bacteria</taxon>
        <taxon>Pseudomonadati</taxon>
        <taxon>Bacteroidota</taxon>
        <taxon>Chitinophagia</taxon>
        <taxon>Chitinophagales</taxon>
        <taxon>Chitinophagaceae</taxon>
        <taxon>Niastella</taxon>
    </lineage>
</organism>
<dbReference type="SUPFAM" id="SSF52833">
    <property type="entry name" value="Thioredoxin-like"/>
    <property type="match status" value="1"/>
</dbReference>
<dbReference type="Proteomes" id="UP000306918">
    <property type="component" value="Unassembled WGS sequence"/>
</dbReference>
<evidence type="ECO:0000313" key="1">
    <source>
        <dbReference type="EMBL" id="THU32979.1"/>
    </source>
</evidence>
<evidence type="ECO:0000313" key="2">
    <source>
        <dbReference type="Proteomes" id="UP000306918"/>
    </source>
</evidence>
<accession>A0A4S8HFS9</accession>
<dbReference type="Pfam" id="PF13743">
    <property type="entry name" value="Thioredoxin_5"/>
    <property type="match status" value="1"/>
</dbReference>